<reference evidence="3" key="1">
    <citation type="submission" date="2015-05" db="EMBL/GenBank/DDBJ databases">
        <authorList>
            <consortium name="Pathogen Informatics"/>
        </authorList>
    </citation>
    <scope>NUCLEOTIDE SEQUENCE [LARGE SCALE GENOMIC DNA]</scope>
    <source>
        <strain evidence="3">T1-815</strain>
    </source>
</reference>
<gene>
    <name evidence="2" type="ORF">T1815_04531</name>
</gene>
<proteinExistence type="predicted"/>
<feature type="transmembrane region" description="Helical" evidence="1">
    <location>
        <begin position="29"/>
        <end position="45"/>
    </location>
</feature>
<dbReference type="RefSeq" id="WP_306778304.1">
    <property type="nucleotide sequence ID" value="NZ_CVRQ01000007.1"/>
</dbReference>
<sequence>MSSKGIFILAIIWLVLSPACFLAENTAMAIIWLCAGVAELIIALVRRNKEKKSK</sequence>
<protein>
    <recommendedName>
        <fullName evidence="4">Conjugal transfer protein</fullName>
    </recommendedName>
</protein>
<evidence type="ECO:0000256" key="1">
    <source>
        <dbReference type="SAM" id="Phobius"/>
    </source>
</evidence>
<name>A0A0M6WAW2_9FIRM</name>
<keyword evidence="1" id="KW-0812">Transmembrane</keyword>
<organism evidence="2 3">
    <name type="scientific">Agathobacter rectalis</name>
    <dbReference type="NCBI Taxonomy" id="39491"/>
    <lineage>
        <taxon>Bacteria</taxon>
        <taxon>Bacillati</taxon>
        <taxon>Bacillota</taxon>
        <taxon>Clostridia</taxon>
        <taxon>Lachnospirales</taxon>
        <taxon>Lachnospiraceae</taxon>
        <taxon>Agathobacter</taxon>
    </lineage>
</organism>
<evidence type="ECO:0008006" key="4">
    <source>
        <dbReference type="Google" id="ProtNLM"/>
    </source>
</evidence>
<keyword evidence="3" id="KW-1185">Reference proteome</keyword>
<dbReference type="AlphaFoldDB" id="A0A0M6WAW2"/>
<keyword evidence="1" id="KW-0472">Membrane</keyword>
<accession>A0A0M6WAW2</accession>
<evidence type="ECO:0000313" key="2">
    <source>
        <dbReference type="EMBL" id="CRL32815.1"/>
    </source>
</evidence>
<dbReference type="EMBL" id="CVRQ01000007">
    <property type="protein sequence ID" value="CRL32815.1"/>
    <property type="molecule type" value="Genomic_DNA"/>
</dbReference>
<keyword evidence="1" id="KW-1133">Transmembrane helix</keyword>
<evidence type="ECO:0000313" key="3">
    <source>
        <dbReference type="Proteomes" id="UP000049472"/>
    </source>
</evidence>
<dbReference type="Proteomes" id="UP000049472">
    <property type="component" value="Unassembled WGS sequence"/>
</dbReference>